<keyword evidence="3" id="KW-1185">Reference proteome</keyword>
<reference evidence="2 3" key="1">
    <citation type="submission" date="2018-08" db="EMBL/GenBank/DDBJ databases">
        <title>Genomic Encyclopedia of Archaeal and Bacterial Type Strains, Phase II (KMG-II): from individual species to whole genera.</title>
        <authorList>
            <person name="Goeker M."/>
        </authorList>
    </citation>
    <scope>NUCLEOTIDE SEQUENCE [LARGE SCALE GENOMIC DNA]</scope>
    <source>
        <strain evidence="2 3">DSM 5002</strain>
    </source>
</reference>
<dbReference type="AlphaFoldDB" id="A0A397Q4V4"/>
<dbReference type="SUPFAM" id="SSF88697">
    <property type="entry name" value="PUA domain-like"/>
    <property type="match status" value="1"/>
</dbReference>
<dbReference type="Pfam" id="PF01878">
    <property type="entry name" value="EVE"/>
    <property type="match status" value="1"/>
</dbReference>
<dbReference type="CDD" id="cd21133">
    <property type="entry name" value="EVE"/>
    <property type="match status" value="1"/>
</dbReference>
<protein>
    <submittedName>
        <fullName evidence="2">Putative RNA-binding protein with PUA-like domain</fullName>
    </submittedName>
</protein>
<gene>
    <name evidence="2" type="ORF">BXY53_1461</name>
</gene>
<dbReference type="InterPro" id="IPR052181">
    <property type="entry name" value="5hmC_binding"/>
</dbReference>
<dbReference type="InterPro" id="IPR015947">
    <property type="entry name" value="PUA-like_sf"/>
</dbReference>
<evidence type="ECO:0000313" key="3">
    <source>
        <dbReference type="Proteomes" id="UP000266273"/>
    </source>
</evidence>
<dbReference type="InterPro" id="IPR002740">
    <property type="entry name" value="EVE_domain"/>
</dbReference>
<organism evidence="2 3">
    <name type="scientific">Dichotomicrobium thermohalophilum</name>
    <dbReference type="NCBI Taxonomy" id="933063"/>
    <lineage>
        <taxon>Bacteria</taxon>
        <taxon>Pseudomonadati</taxon>
        <taxon>Pseudomonadota</taxon>
        <taxon>Alphaproteobacteria</taxon>
        <taxon>Hyphomicrobiales</taxon>
        <taxon>Hyphomicrobiaceae</taxon>
        <taxon>Dichotomicrobium</taxon>
    </lineage>
</organism>
<dbReference type="Proteomes" id="UP000266273">
    <property type="component" value="Unassembled WGS sequence"/>
</dbReference>
<dbReference type="InterPro" id="IPR047197">
    <property type="entry name" value="THYN1-like_EVE"/>
</dbReference>
<dbReference type="RefSeq" id="WP_119061816.1">
    <property type="nucleotide sequence ID" value="NZ_QXDF01000001.1"/>
</dbReference>
<dbReference type="EMBL" id="QXDF01000001">
    <property type="protein sequence ID" value="RIA56356.1"/>
    <property type="molecule type" value="Genomic_DNA"/>
</dbReference>
<proteinExistence type="predicted"/>
<dbReference type="PANTHER" id="PTHR14087:SF7">
    <property type="entry name" value="THYMOCYTE NUCLEAR PROTEIN 1"/>
    <property type="match status" value="1"/>
</dbReference>
<sequence>MAYWLFKSEPGTWSWDDQVEAGNDGAEWDGVRNHQAKNQMLAMKKGDLGFFYHSVNEKRIVGIVEVVAEAHPDSTDPEGKWMCVDVAAREGMPEPVTLAQIKAEPELSEMALIKQSRLSVQPVEPDAWEMICRMGGLKKPPKAKSAA</sequence>
<name>A0A397Q4V4_9HYPH</name>
<dbReference type="Gene3D" id="3.10.590.10">
    <property type="entry name" value="ph1033 like domains"/>
    <property type="match status" value="1"/>
</dbReference>
<evidence type="ECO:0000313" key="2">
    <source>
        <dbReference type="EMBL" id="RIA56356.1"/>
    </source>
</evidence>
<dbReference type="PANTHER" id="PTHR14087">
    <property type="entry name" value="THYMOCYTE NUCLEAR PROTEIN 1"/>
    <property type="match status" value="1"/>
</dbReference>
<dbReference type="OrthoDB" id="9791347at2"/>
<feature type="domain" description="EVE" evidence="1">
    <location>
        <begin position="2"/>
        <end position="134"/>
    </location>
</feature>
<evidence type="ECO:0000259" key="1">
    <source>
        <dbReference type="Pfam" id="PF01878"/>
    </source>
</evidence>
<comment type="caution">
    <text evidence="2">The sequence shown here is derived from an EMBL/GenBank/DDBJ whole genome shotgun (WGS) entry which is preliminary data.</text>
</comment>
<accession>A0A397Q4V4</accession>